<sequence length="234" mass="26731">MASLYLIRHGQASFGEPEYDRLSPKGHQQGLMLGKAWQTMAAPDLVFTGELCRHHQTYEAFNKAYRNTAHQEVTTHQLAALNEFDHIDILMQSEKQWRSYQDLVDYFSSLPDAKNNLKQVFDDAFTKWALADSTGNYQESWGVFKQRANTALQLLIEARTVEQQTILAFTSGGIIAAIVQQLLALSDQHCLTLMRQIRNTSVTKIVFSGERVSLDYFNNYQHLEQVGASWSTHR</sequence>
<dbReference type="SUPFAM" id="SSF53254">
    <property type="entry name" value="Phosphoglycerate mutase-like"/>
    <property type="match status" value="1"/>
</dbReference>
<comment type="caution">
    <text evidence="2">The sequence shown here is derived from an EMBL/GenBank/DDBJ whole genome shotgun (WGS) entry which is preliminary data.</text>
</comment>
<dbReference type="Pfam" id="PF00300">
    <property type="entry name" value="His_Phos_1"/>
    <property type="match status" value="1"/>
</dbReference>
<dbReference type="Gene3D" id="3.40.50.1240">
    <property type="entry name" value="Phosphoglycerate mutase-like"/>
    <property type="match status" value="1"/>
</dbReference>
<dbReference type="Proteomes" id="UP000256899">
    <property type="component" value="Unassembled WGS sequence"/>
</dbReference>
<dbReference type="EMBL" id="QUOT01000001">
    <property type="protein sequence ID" value="REL29548.1"/>
    <property type="molecule type" value="Genomic_DNA"/>
</dbReference>
<dbReference type="AlphaFoldDB" id="A0A3E0TY61"/>
<dbReference type="CDD" id="cd07067">
    <property type="entry name" value="HP_PGM_like"/>
    <property type="match status" value="1"/>
</dbReference>
<evidence type="ECO:0000313" key="2">
    <source>
        <dbReference type="EMBL" id="REL29548.1"/>
    </source>
</evidence>
<keyword evidence="1" id="KW-0378">Hydrolase</keyword>
<accession>A0A3E0TY61</accession>
<protein>
    <submittedName>
        <fullName evidence="2">Histidine phosphatase family protein</fullName>
    </submittedName>
</protein>
<dbReference type="RefSeq" id="WP_116013476.1">
    <property type="nucleotide sequence ID" value="NZ_QUOT01000001.1"/>
</dbReference>
<dbReference type="InterPro" id="IPR051021">
    <property type="entry name" value="Mito_Ser/Thr_phosphatase"/>
</dbReference>
<organism evidence="2 3">
    <name type="scientific">Thalassotalea euphylliae</name>
    <dbReference type="NCBI Taxonomy" id="1655234"/>
    <lineage>
        <taxon>Bacteria</taxon>
        <taxon>Pseudomonadati</taxon>
        <taxon>Pseudomonadota</taxon>
        <taxon>Gammaproteobacteria</taxon>
        <taxon>Alteromonadales</taxon>
        <taxon>Colwelliaceae</taxon>
        <taxon>Thalassotalea</taxon>
    </lineage>
</organism>
<evidence type="ECO:0000256" key="1">
    <source>
        <dbReference type="ARBA" id="ARBA00022801"/>
    </source>
</evidence>
<dbReference type="InterPro" id="IPR029033">
    <property type="entry name" value="His_PPase_superfam"/>
</dbReference>
<dbReference type="InterPro" id="IPR013078">
    <property type="entry name" value="His_Pase_superF_clade-1"/>
</dbReference>
<dbReference type="GO" id="GO:0016787">
    <property type="term" value="F:hydrolase activity"/>
    <property type="evidence" value="ECO:0007669"/>
    <property type="project" value="UniProtKB-KW"/>
</dbReference>
<name>A0A3E0TY61_9GAMM</name>
<keyword evidence="3" id="KW-1185">Reference proteome</keyword>
<dbReference type="PANTHER" id="PTHR20935">
    <property type="entry name" value="PHOSPHOGLYCERATE MUTASE-RELATED"/>
    <property type="match status" value="1"/>
</dbReference>
<reference evidence="3" key="1">
    <citation type="submission" date="2018-08" db="EMBL/GenBank/DDBJ databases">
        <title>Thalassotalea euphylliae genome.</title>
        <authorList>
            <person name="Summers S."/>
            <person name="Rice S.A."/>
            <person name="Freckelton M.L."/>
            <person name="Nedved B.T."/>
            <person name="Hadfield M.G."/>
        </authorList>
    </citation>
    <scope>NUCLEOTIDE SEQUENCE [LARGE SCALE GENOMIC DNA]</scope>
    <source>
        <strain evidence="3">H3</strain>
    </source>
</reference>
<evidence type="ECO:0000313" key="3">
    <source>
        <dbReference type="Proteomes" id="UP000256899"/>
    </source>
</evidence>
<dbReference type="PANTHER" id="PTHR20935:SF0">
    <property type="entry name" value="SERINE_THREONINE-PROTEIN PHOSPHATASE PGAM5, MITOCHONDRIAL"/>
    <property type="match status" value="1"/>
</dbReference>
<dbReference type="SMART" id="SM00855">
    <property type="entry name" value="PGAM"/>
    <property type="match status" value="1"/>
</dbReference>
<gene>
    <name evidence="2" type="ORF">DXX94_01770</name>
</gene>
<proteinExistence type="predicted"/>